<proteinExistence type="predicted"/>
<reference evidence="2" key="2">
    <citation type="submission" date="2020-11" db="EMBL/GenBank/DDBJ databases">
        <authorList>
            <person name="McCartney M.A."/>
            <person name="Auch B."/>
            <person name="Kono T."/>
            <person name="Mallez S."/>
            <person name="Becker A."/>
            <person name="Gohl D.M."/>
            <person name="Silverstein K.A.T."/>
            <person name="Koren S."/>
            <person name="Bechman K.B."/>
            <person name="Herman A."/>
            <person name="Abrahante J.E."/>
            <person name="Garbe J."/>
        </authorList>
    </citation>
    <scope>NUCLEOTIDE SEQUENCE</scope>
    <source>
        <strain evidence="2">Duluth1</strain>
        <tissue evidence="2">Whole animal</tissue>
    </source>
</reference>
<protein>
    <recommendedName>
        <fullName evidence="1">DUF6589 domain-containing protein</fullName>
    </recommendedName>
</protein>
<comment type="caution">
    <text evidence="2">The sequence shown here is derived from an EMBL/GenBank/DDBJ whole genome shotgun (WGS) entry which is preliminary data.</text>
</comment>
<dbReference type="Pfam" id="PF20231">
    <property type="entry name" value="DUF6589"/>
    <property type="match status" value="1"/>
</dbReference>
<dbReference type="InterPro" id="IPR046496">
    <property type="entry name" value="DUF6589"/>
</dbReference>
<keyword evidence="3" id="KW-1185">Reference proteome</keyword>
<sequence>MIYSTILHSRNNKISAIQRLMTILAVRCHADNKLLSRLNKMHITTSAQSKANIIAECSEQCEQSVIKAIHDGKDGKFNGDNVDIFVQTNVIRMENKSKDYHFFASDFTPYRITDSDFKENEYLVNYMKEKRNIVINIEQFKPDVDMFKHNIKILIARQLIEHPDFKWMEIAVPKHIEFPLQDVMSRKTTSFGLPVMLKNEMKYEDCVQIMDGYEKYLQEWYSKAGRSDDLNSLMVPVGGDQLTRVRLDGAKSLRAGHIQGQNGLRTCVLFWLRCFICRWIFLR</sequence>
<organism evidence="2 3">
    <name type="scientific">Dreissena polymorpha</name>
    <name type="common">Zebra mussel</name>
    <name type="synonym">Mytilus polymorpha</name>
    <dbReference type="NCBI Taxonomy" id="45954"/>
    <lineage>
        <taxon>Eukaryota</taxon>
        <taxon>Metazoa</taxon>
        <taxon>Spiralia</taxon>
        <taxon>Lophotrochozoa</taxon>
        <taxon>Mollusca</taxon>
        <taxon>Bivalvia</taxon>
        <taxon>Autobranchia</taxon>
        <taxon>Heteroconchia</taxon>
        <taxon>Euheterodonta</taxon>
        <taxon>Imparidentia</taxon>
        <taxon>Neoheterodontei</taxon>
        <taxon>Myida</taxon>
        <taxon>Dreissenoidea</taxon>
        <taxon>Dreissenidae</taxon>
        <taxon>Dreissena</taxon>
    </lineage>
</organism>
<gene>
    <name evidence="2" type="ORF">DPMN_055836</name>
</gene>
<reference evidence="2" key="1">
    <citation type="journal article" date="2019" name="bioRxiv">
        <title>The Genome of the Zebra Mussel, Dreissena polymorpha: A Resource for Invasive Species Research.</title>
        <authorList>
            <person name="McCartney M.A."/>
            <person name="Auch B."/>
            <person name="Kono T."/>
            <person name="Mallez S."/>
            <person name="Zhang Y."/>
            <person name="Obille A."/>
            <person name="Becker A."/>
            <person name="Abrahante J.E."/>
            <person name="Garbe J."/>
            <person name="Badalamenti J.P."/>
            <person name="Herman A."/>
            <person name="Mangelson H."/>
            <person name="Liachko I."/>
            <person name="Sullivan S."/>
            <person name="Sone E.D."/>
            <person name="Koren S."/>
            <person name="Silverstein K.A.T."/>
            <person name="Beckman K.B."/>
            <person name="Gohl D.M."/>
        </authorList>
    </citation>
    <scope>NUCLEOTIDE SEQUENCE</scope>
    <source>
        <strain evidence="2">Duluth1</strain>
        <tissue evidence="2">Whole animal</tissue>
    </source>
</reference>
<dbReference type="EMBL" id="JAIWYP010000012">
    <property type="protein sequence ID" value="KAH3729858.1"/>
    <property type="molecule type" value="Genomic_DNA"/>
</dbReference>
<accession>A0A9D4CQN1</accession>
<name>A0A9D4CQN1_DREPO</name>
<dbReference type="AlphaFoldDB" id="A0A9D4CQN1"/>
<feature type="domain" description="DUF6589" evidence="1">
    <location>
        <begin position="144"/>
        <end position="272"/>
    </location>
</feature>
<evidence type="ECO:0000313" key="2">
    <source>
        <dbReference type="EMBL" id="KAH3729858.1"/>
    </source>
</evidence>
<evidence type="ECO:0000259" key="1">
    <source>
        <dbReference type="Pfam" id="PF20231"/>
    </source>
</evidence>
<dbReference type="Proteomes" id="UP000828390">
    <property type="component" value="Unassembled WGS sequence"/>
</dbReference>
<evidence type="ECO:0000313" key="3">
    <source>
        <dbReference type="Proteomes" id="UP000828390"/>
    </source>
</evidence>